<evidence type="ECO:0008006" key="5">
    <source>
        <dbReference type="Google" id="ProtNLM"/>
    </source>
</evidence>
<dbReference type="RefSeq" id="WP_163977076.1">
    <property type="nucleotide sequence ID" value="NZ_JABFOR010000001.1"/>
</dbReference>
<keyword evidence="1" id="KW-1133">Transmembrane helix</keyword>
<evidence type="ECO:0000256" key="2">
    <source>
        <dbReference type="SAM" id="SignalP"/>
    </source>
</evidence>
<gene>
    <name evidence="3" type="ORF">HMI46_01730</name>
</gene>
<sequence>MRRICCFSLFLWLAISFVIPVQAADVLHRLTHDDQDTLLIGQVIRNEKAKMSIQVIYIVSGEQTEQEITVACTRQEDNCYELNLGDIALFSLDQEDSSSGNYHIKWGNYPLDISDGLAHLKGAQDEPMIAALQYYVNSGGRPASFVIEGDRMQGRYDNGEIVHIAPKLDLAARQHTKDGLGQLIRPLEYDHRVVQLKDMDHVENRCIRVIWIVAEMLGFLIVGALISGKR</sequence>
<feature type="chain" id="PRO_5042950321" description="Transmembrane protein" evidence="2">
    <location>
        <begin position="24"/>
        <end position="230"/>
    </location>
</feature>
<accession>A0AAP7DG52</accession>
<organism evidence="3 4">
    <name type="scientific">Paenibacillus alvei</name>
    <name type="common">Bacillus alvei</name>
    <dbReference type="NCBI Taxonomy" id="44250"/>
    <lineage>
        <taxon>Bacteria</taxon>
        <taxon>Bacillati</taxon>
        <taxon>Bacillota</taxon>
        <taxon>Bacilli</taxon>
        <taxon>Bacillales</taxon>
        <taxon>Paenibacillaceae</taxon>
        <taxon>Paenibacillus</taxon>
    </lineage>
</organism>
<keyword evidence="1" id="KW-0472">Membrane</keyword>
<reference evidence="3 4" key="1">
    <citation type="submission" date="2020-05" db="EMBL/GenBank/DDBJ databases">
        <title>Whole genome sequencing and identification of novel metabolites from Paenibacillus alvei strain JR949.</title>
        <authorList>
            <person name="Rajendhran J."/>
            <person name="Sree Pranav P."/>
            <person name="Mahalakshmi B."/>
            <person name="Karthikeyan R."/>
        </authorList>
    </citation>
    <scope>NUCLEOTIDE SEQUENCE [LARGE SCALE GENOMIC DNA]</scope>
    <source>
        <strain evidence="3 4">JR949</strain>
    </source>
</reference>
<keyword evidence="1" id="KW-0812">Transmembrane</keyword>
<evidence type="ECO:0000256" key="1">
    <source>
        <dbReference type="SAM" id="Phobius"/>
    </source>
</evidence>
<proteinExistence type="predicted"/>
<comment type="caution">
    <text evidence="3">The sequence shown here is derived from an EMBL/GenBank/DDBJ whole genome shotgun (WGS) entry which is preliminary data.</text>
</comment>
<dbReference type="AlphaFoldDB" id="A0AAP7DG52"/>
<keyword evidence="2" id="KW-0732">Signal</keyword>
<dbReference type="EMBL" id="JABFOR010000001">
    <property type="protein sequence ID" value="NOJ69277.1"/>
    <property type="molecule type" value="Genomic_DNA"/>
</dbReference>
<protein>
    <recommendedName>
        <fullName evidence="5">Transmembrane protein</fullName>
    </recommendedName>
</protein>
<dbReference type="Proteomes" id="UP000552038">
    <property type="component" value="Unassembled WGS sequence"/>
</dbReference>
<evidence type="ECO:0000313" key="3">
    <source>
        <dbReference type="EMBL" id="NOJ69277.1"/>
    </source>
</evidence>
<feature type="transmembrane region" description="Helical" evidence="1">
    <location>
        <begin position="209"/>
        <end position="228"/>
    </location>
</feature>
<name>A0AAP7DG52_PAEAL</name>
<feature type="signal peptide" evidence="2">
    <location>
        <begin position="1"/>
        <end position="23"/>
    </location>
</feature>
<evidence type="ECO:0000313" key="4">
    <source>
        <dbReference type="Proteomes" id="UP000552038"/>
    </source>
</evidence>